<dbReference type="EMBL" id="JAVRJZ010000001">
    <property type="protein sequence ID" value="KAK2726659.1"/>
    <property type="molecule type" value="Genomic_DNA"/>
</dbReference>
<dbReference type="AlphaFoldDB" id="A0AA88LH23"/>
<accession>A0AA88LH23</accession>
<comment type="caution">
    <text evidence="1">The sequence shown here is derived from an EMBL/GenBank/DDBJ whole genome shotgun (WGS) entry which is preliminary data.</text>
</comment>
<gene>
    <name evidence="1" type="ORF">QYM36_007480</name>
</gene>
<reference evidence="1" key="1">
    <citation type="submission" date="2023-07" db="EMBL/GenBank/DDBJ databases">
        <title>Chromosome-level genome assembly of Artemia franciscana.</title>
        <authorList>
            <person name="Jo E."/>
        </authorList>
    </citation>
    <scope>NUCLEOTIDE SEQUENCE</scope>
    <source>
        <tissue evidence="1">Whole body</tissue>
    </source>
</reference>
<dbReference type="Proteomes" id="UP001187531">
    <property type="component" value="Unassembled WGS sequence"/>
</dbReference>
<protein>
    <submittedName>
        <fullName evidence="1">Uncharacterized protein</fullName>
    </submittedName>
</protein>
<organism evidence="1 2">
    <name type="scientific">Artemia franciscana</name>
    <name type="common">Brine shrimp</name>
    <name type="synonym">Artemia sanfranciscana</name>
    <dbReference type="NCBI Taxonomy" id="6661"/>
    <lineage>
        <taxon>Eukaryota</taxon>
        <taxon>Metazoa</taxon>
        <taxon>Ecdysozoa</taxon>
        <taxon>Arthropoda</taxon>
        <taxon>Crustacea</taxon>
        <taxon>Branchiopoda</taxon>
        <taxon>Anostraca</taxon>
        <taxon>Artemiidae</taxon>
        <taxon>Artemia</taxon>
    </lineage>
</organism>
<evidence type="ECO:0000313" key="2">
    <source>
        <dbReference type="Proteomes" id="UP001187531"/>
    </source>
</evidence>
<name>A0AA88LH23_ARTSF</name>
<proteinExistence type="predicted"/>
<evidence type="ECO:0000313" key="1">
    <source>
        <dbReference type="EMBL" id="KAK2726659.1"/>
    </source>
</evidence>
<feature type="non-terminal residue" evidence="1">
    <location>
        <position position="78"/>
    </location>
</feature>
<feature type="non-terminal residue" evidence="1">
    <location>
        <position position="1"/>
    </location>
</feature>
<sequence length="78" mass="8760">KMSVVENNDDSLSYLGRYLNVCISTIAKQSGYGKTEDYSKIYFMDRYLEVVNDTSPGIKAQKMLTLLQIISDGIRSGI</sequence>
<keyword evidence="2" id="KW-1185">Reference proteome</keyword>